<accession>A0ABT2AS72</accession>
<dbReference type="RefSeq" id="WP_258829559.1">
    <property type="nucleotide sequence ID" value="NZ_JANUHA010000016.1"/>
</dbReference>
<dbReference type="Proteomes" id="UP001206572">
    <property type="component" value="Unassembled WGS sequence"/>
</dbReference>
<sequence>MAHQYIAAVLNIGAGASAPNSLRAIVLAAGSWFSTAVPGTCVKGACQLQRSWAGVLDEYNNGDYPGAPKHCDED</sequence>
<evidence type="ECO:0000313" key="1">
    <source>
        <dbReference type="EMBL" id="MCS0598548.1"/>
    </source>
</evidence>
<gene>
    <name evidence="1" type="ORF">NX780_19590</name>
</gene>
<evidence type="ECO:0000313" key="2">
    <source>
        <dbReference type="Proteomes" id="UP001206572"/>
    </source>
</evidence>
<dbReference type="EMBL" id="JANUHA010000016">
    <property type="protein sequence ID" value="MCS0598548.1"/>
    <property type="molecule type" value="Genomic_DNA"/>
</dbReference>
<reference evidence="1 2" key="1">
    <citation type="submission" date="2022-08" db="EMBL/GenBank/DDBJ databases">
        <title>Reclassification of Massilia species as members of the genera Telluria, Duganella, Pseudoduganella, Mokoshia gen. nov. and Zemynaea gen. nov. using orthogonal and non-orthogonal genome-based approaches.</title>
        <authorList>
            <person name="Bowman J.P."/>
        </authorList>
    </citation>
    <scope>NUCLEOTIDE SEQUENCE [LARGE SCALE GENOMIC DNA]</scope>
    <source>
        <strain evidence="1 2">JCM 31661</strain>
    </source>
</reference>
<organism evidence="1 2">
    <name type="scientific">Massilia agri</name>
    <dbReference type="NCBI Taxonomy" id="1886785"/>
    <lineage>
        <taxon>Bacteria</taxon>
        <taxon>Pseudomonadati</taxon>
        <taxon>Pseudomonadota</taxon>
        <taxon>Betaproteobacteria</taxon>
        <taxon>Burkholderiales</taxon>
        <taxon>Oxalobacteraceae</taxon>
        <taxon>Telluria group</taxon>
        <taxon>Massilia</taxon>
    </lineage>
</organism>
<comment type="caution">
    <text evidence="1">The sequence shown here is derived from an EMBL/GenBank/DDBJ whole genome shotgun (WGS) entry which is preliminary data.</text>
</comment>
<protein>
    <submittedName>
        <fullName evidence="1">Uncharacterized protein</fullName>
    </submittedName>
</protein>
<proteinExistence type="predicted"/>
<name>A0ABT2AS72_9BURK</name>
<keyword evidence="2" id="KW-1185">Reference proteome</keyword>